<protein>
    <recommendedName>
        <fullName evidence="1">Stage 0 sporulation protein A homolog</fullName>
    </recommendedName>
</protein>
<dbReference type="CDD" id="cd17536">
    <property type="entry name" value="REC_YesN-like"/>
    <property type="match status" value="1"/>
</dbReference>
<dbReference type="SUPFAM" id="SSF52172">
    <property type="entry name" value="CheY-like"/>
    <property type="match status" value="1"/>
</dbReference>
<evidence type="ECO:0000256" key="5">
    <source>
        <dbReference type="ARBA" id="ARBA00024867"/>
    </source>
</evidence>
<dbReference type="SMART" id="SM00342">
    <property type="entry name" value="HTH_ARAC"/>
    <property type="match status" value="1"/>
</dbReference>
<dbReference type="GO" id="GO:0000160">
    <property type="term" value="P:phosphorelay signal transduction system"/>
    <property type="evidence" value="ECO:0007669"/>
    <property type="project" value="InterPro"/>
</dbReference>
<dbReference type="GO" id="GO:0043565">
    <property type="term" value="F:sequence-specific DNA binding"/>
    <property type="evidence" value="ECO:0007669"/>
    <property type="project" value="InterPro"/>
</dbReference>
<evidence type="ECO:0000313" key="10">
    <source>
        <dbReference type="EMBL" id="RGZ80819.1"/>
    </source>
</evidence>
<dbReference type="PROSITE" id="PS50110">
    <property type="entry name" value="RESPONSE_REGULATORY"/>
    <property type="match status" value="1"/>
</dbReference>
<dbReference type="EMBL" id="CYZL01000040">
    <property type="protein sequence ID" value="CUP08594.1"/>
    <property type="molecule type" value="Genomic_DNA"/>
</dbReference>
<sequence>MNILLVDDERLAVEVMNRMIDKEKYGFSTIYKALSMKQAQQICEETDIDIIICDIEMPRGSGLDFVQWLLDTGRNPIVIFLTSHAVFSYAQQAVSLGVQDYLLKPVEPEDMNQALEKAIRNAKSRKKSILKEEKIRKLNEGVQSAEKNVEKVKTYIETHFKEELTRESLASEVFMNPDYLSKLFKKNTGSSLMDYVTKVRIERAKELLERTVLTISEIAIETGYSNTAYFTKMFKKYTNGVTPREYRKGLGG</sequence>
<evidence type="ECO:0000256" key="2">
    <source>
        <dbReference type="ARBA" id="ARBA00023015"/>
    </source>
</evidence>
<dbReference type="Pfam" id="PF12833">
    <property type="entry name" value="HTH_18"/>
    <property type="match status" value="1"/>
</dbReference>
<evidence type="ECO:0000256" key="3">
    <source>
        <dbReference type="ARBA" id="ARBA00023125"/>
    </source>
</evidence>
<feature type="domain" description="HTH araC/xylS-type" evidence="7">
    <location>
        <begin position="150"/>
        <end position="249"/>
    </location>
</feature>
<gene>
    <name evidence="10" type="ORF">DW972_11325</name>
    <name evidence="9" type="ORF">ERS852450_03043</name>
</gene>
<dbReference type="SUPFAM" id="SSF46689">
    <property type="entry name" value="Homeodomain-like"/>
    <property type="match status" value="2"/>
</dbReference>
<reference evidence="9 11" key="1">
    <citation type="submission" date="2015-09" db="EMBL/GenBank/DDBJ databases">
        <authorList>
            <consortium name="Pathogen Informatics"/>
        </authorList>
    </citation>
    <scope>NUCLEOTIDE SEQUENCE [LARGE SCALE GENOMIC DNA]</scope>
    <source>
        <strain evidence="9 11">2789STDY5834835</strain>
    </source>
</reference>
<evidence type="ECO:0000256" key="6">
    <source>
        <dbReference type="PROSITE-ProRule" id="PRU00169"/>
    </source>
</evidence>
<keyword evidence="2" id="KW-0805">Transcription regulation</keyword>
<comment type="function">
    <text evidence="5">May play the central regulatory role in sporulation. It may be an element of the effector pathway responsible for the activation of sporulation genes in response to nutritional stress. Spo0A may act in concert with spo0H (a sigma factor) to control the expression of some genes that are critical to the sporulation process.</text>
</comment>
<dbReference type="InterPro" id="IPR018060">
    <property type="entry name" value="HTH_AraC"/>
</dbReference>
<dbReference type="PANTHER" id="PTHR43280:SF28">
    <property type="entry name" value="HTH-TYPE TRANSCRIPTIONAL ACTIVATOR RHAS"/>
    <property type="match status" value="1"/>
</dbReference>
<dbReference type="Gene3D" id="1.10.10.60">
    <property type="entry name" value="Homeodomain-like"/>
    <property type="match status" value="2"/>
</dbReference>
<keyword evidence="4" id="KW-0804">Transcription</keyword>
<dbReference type="Proteomes" id="UP000095679">
    <property type="component" value="Unassembled WGS sequence"/>
</dbReference>
<dbReference type="Gene3D" id="3.40.50.2300">
    <property type="match status" value="1"/>
</dbReference>
<dbReference type="RefSeq" id="WP_022169557.1">
    <property type="nucleotide sequence ID" value="NZ_BLYK01000046.1"/>
</dbReference>
<dbReference type="SMART" id="SM00448">
    <property type="entry name" value="REC"/>
    <property type="match status" value="1"/>
</dbReference>
<evidence type="ECO:0000313" key="9">
    <source>
        <dbReference type="EMBL" id="CUP08594.1"/>
    </source>
</evidence>
<proteinExistence type="predicted"/>
<feature type="modified residue" description="4-aspartylphosphate" evidence="6">
    <location>
        <position position="54"/>
    </location>
</feature>
<dbReference type="Proteomes" id="UP000286561">
    <property type="component" value="Unassembled WGS sequence"/>
</dbReference>
<dbReference type="PROSITE" id="PS01124">
    <property type="entry name" value="HTH_ARAC_FAMILY_2"/>
    <property type="match status" value="1"/>
</dbReference>
<evidence type="ECO:0000256" key="1">
    <source>
        <dbReference type="ARBA" id="ARBA00018672"/>
    </source>
</evidence>
<evidence type="ECO:0000259" key="7">
    <source>
        <dbReference type="PROSITE" id="PS01124"/>
    </source>
</evidence>
<evidence type="ECO:0000313" key="11">
    <source>
        <dbReference type="Proteomes" id="UP000095679"/>
    </source>
</evidence>
<dbReference type="InterPro" id="IPR001789">
    <property type="entry name" value="Sig_transdc_resp-reg_receiver"/>
</dbReference>
<name>A0A174K951_9FIRM</name>
<accession>A0A174K951</accession>
<organism evidence="9 11">
    <name type="scientific">Anaerobutyricum hallii</name>
    <dbReference type="NCBI Taxonomy" id="39488"/>
    <lineage>
        <taxon>Bacteria</taxon>
        <taxon>Bacillati</taxon>
        <taxon>Bacillota</taxon>
        <taxon>Clostridia</taxon>
        <taxon>Lachnospirales</taxon>
        <taxon>Lachnospiraceae</taxon>
        <taxon>Anaerobutyricum</taxon>
    </lineage>
</organism>
<dbReference type="GO" id="GO:0003700">
    <property type="term" value="F:DNA-binding transcription factor activity"/>
    <property type="evidence" value="ECO:0007669"/>
    <property type="project" value="InterPro"/>
</dbReference>
<dbReference type="PANTHER" id="PTHR43280">
    <property type="entry name" value="ARAC-FAMILY TRANSCRIPTIONAL REGULATOR"/>
    <property type="match status" value="1"/>
</dbReference>
<feature type="domain" description="Response regulatory" evidence="8">
    <location>
        <begin position="2"/>
        <end position="119"/>
    </location>
</feature>
<keyword evidence="3 10" id="KW-0238">DNA-binding</keyword>
<keyword evidence="6" id="KW-0597">Phosphoprotein</keyword>
<dbReference type="InterPro" id="IPR011006">
    <property type="entry name" value="CheY-like_superfamily"/>
</dbReference>
<evidence type="ECO:0000259" key="8">
    <source>
        <dbReference type="PROSITE" id="PS50110"/>
    </source>
</evidence>
<evidence type="ECO:0000256" key="4">
    <source>
        <dbReference type="ARBA" id="ARBA00023163"/>
    </source>
</evidence>
<dbReference type="Pfam" id="PF00072">
    <property type="entry name" value="Response_reg"/>
    <property type="match status" value="1"/>
</dbReference>
<dbReference type="EMBL" id="QSEP01000084">
    <property type="protein sequence ID" value="RGZ80819.1"/>
    <property type="molecule type" value="Genomic_DNA"/>
</dbReference>
<dbReference type="AlphaFoldDB" id="A0A174K951"/>
<dbReference type="InterPro" id="IPR009057">
    <property type="entry name" value="Homeodomain-like_sf"/>
</dbReference>
<evidence type="ECO:0000313" key="12">
    <source>
        <dbReference type="Proteomes" id="UP000286561"/>
    </source>
</evidence>
<reference evidence="10 12" key="2">
    <citation type="submission" date="2018-08" db="EMBL/GenBank/DDBJ databases">
        <title>A genome reference for cultivated species of the human gut microbiota.</title>
        <authorList>
            <person name="Zou Y."/>
            <person name="Xue W."/>
            <person name="Luo G."/>
        </authorList>
    </citation>
    <scope>NUCLEOTIDE SEQUENCE [LARGE SCALE GENOMIC DNA]</scope>
    <source>
        <strain evidence="10 12">AM48-23BH</strain>
    </source>
</reference>